<dbReference type="RefSeq" id="WP_252769376.1">
    <property type="nucleotide sequence ID" value="NZ_JAMXMC010000005.1"/>
</dbReference>
<sequence length="81" mass="8648">MARILLLLGLLVLALFWAFGRRRDGTGQAPGGRDPVAPSSGPQPMVGCAHCGLHLPQAEAVQDGEGRWFCSEDHRARGGRV</sequence>
<evidence type="ECO:0000313" key="1">
    <source>
        <dbReference type="EMBL" id="MCO5976873.1"/>
    </source>
</evidence>
<dbReference type="InterPro" id="IPR049708">
    <property type="entry name" value="PP0621-like"/>
</dbReference>
<dbReference type="Proteomes" id="UP001204851">
    <property type="component" value="Unassembled WGS sequence"/>
</dbReference>
<evidence type="ECO:0000313" key="2">
    <source>
        <dbReference type="Proteomes" id="UP001204851"/>
    </source>
</evidence>
<dbReference type="NCBIfam" id="NF041023">
    <property type="entry name" value="PP0621_fam"/>
    <property type="match status" value="1"/>
</dbReference>
<accession>A0ABT1BL86</accession>
<reference evidence="1 2" key="1">
    <citation type="submission" date="2022-06" db="EMBL/GenBank/DDBJ databases">
        <title>Ideonella sp. NS12-5 Genome sequencing and assembly.</title>
        <authorList>
            <person name="Jung Y."/>
        </authorList>
    </citation>
    <scope>NUCLEOTIDE SEQUENCE [LARGE SCALE GENOMIC DNA]</scope>
    <source>
        <strain evidence="1 2">NS12-5</strain>
    </source>
</reference>
<name>A0ABT1BL86_9BURK</name>
<comment type="caution">
    <text evidence="1">The sequence shown here is derived from an EMBL/GenBank/DDBJ whole genome shotgun (WGS) entry which is preliminary data.</text>
</comment>
<organism evidence="1 2">
    <name type="scientific">Ideonella oryzae</name>
    <dbReference type="NCBI Taxonomy" id="2937441"/>
    <lineage>
        <taxon>Bacteria</taxon>
        <taxon>Pseudomonadati</taxon>
        <taxon>Pseudomonadota</taxon>
        <taxon>Betaproteobacteria</taxon>
        <taxon>Burkholderiales</taxon>
        <taxon>Sphaerotilaceae</taxon>
        <taxon>Ideonella</taxon>
    </lineage>
</organism>
<dbReference type="EMBL" id="JAMXMC010000005">
    <property type="protein sequence ID" value="MCO5976873.1"/>
    <property type="molecule type" value="Genomic_DNA"/>
</dbReference>
<evidence type="ECO:0008006" key="3">
    <source>
        <dbReference type="Google" id="ProtNLM"/>
    </source>
</evidence>
<gene>
    <name evidence="1" type="ORF">M0L44_09140</name>
</gene>
<keyword evidence="2" id="KW-1185">Reference proteome</keyword>
<protein>
    <recommendedName>
        <fullName evidence="3">Deaminase</fullName>
    </recommendedName>
</protein>
<proteinExistence type="predicted"/>